<dbReference type="EMBL" id="MNPL01000832">
    <property type="protein sequence ID" value="OQR79666.1"/>
    <property type="molecule type" value="Genomic_DNA"/>
</dbReference>
<feature type="compositionally biased region" description="Polar residues" evidence="6">
    <location>
        <begin position="24"/>
        <end position="38"/>
    </location>
</feature>
<keyword evidence="3" id="KW-1015">Disulfide bond</keyword>
<proteinExistence type="predicted"/>
<accession>A0A1V9Y1Q6</accession>
<feature type="region of interest" description="Disordered" evidence="6">
    <location>
        <begin position="1"/>
        <end position="45"/>
    </location>
</feature>
<dbReference type="Pfam" id="PF02297">
    <property type="entry name" value="COX6B"/>
    <property type="match status" value="1"/>
</dbReference>
<dbReference type="PROSITE" id="PS51808">
    <property type="entry name" value="CHCH"/>
    <property type="match status" value="1"/>
</dbReference>
<dbReference type="CDD" id="cd00926">
    <property type="entry name" value="Cyt_c_Oxidase_VIb"/>
    <property type="match status" value="1"/>
</dbReference>
<gene>
    <name evidence="7" type="ORF">BIW11_05571</name>
</gene>
<dbReference type="SUPFAM" id="SSF47694">
    <property type="entry name" value="Cytochrome c oxidase subunit h"/>
    <property type="match status" value="1"/>
</dbReference>
<evidence type="ECO:0000313" key="7">
    <source>
        <dbReference type="EMBL" id="OQR79666.1"/>
    </source>
</evidence>
<dbReference type="InParanoid" id="A0A1V9Y1Q6"/>
<dbReference type="InterPro" id="IPR048280">
    <property type="entry name" value="COX6B-like"/>
</dbReference>
<evidence type="ECO:0000313" key="8">
    <source>
        <dbReference type="Proteomes" id="UP000192247"/>
    </source>
</evidence>
<reference evidence="7 8" key="1">
    <citation type="journal article" date="2017" name="Gigascience">
        <title>Draft genome of the honey bee ectoparasitic mite, Tropilaelaps mercedesae, is shaped by the parasitic life history.</title>
        <authorList>
            <person name="Dong X."/>
            <person name="Armstrong S.D."/>
            <person name="Xia D."/>
            <person name="Makepeace B.L."/>
            <person name="Darby A.C."/>
            <person name="Kadowaki T."/>
        </authorList>
    </citation>
    <scope>NUCLEOTIDE SEQUENCE [LARGE SCALE GENOMIC DNA]</scope>
    <source>
        <strain evidence="7">Wuxi-XJTLU</strain>
    </source>
</reference>
<evidence type="ECO:0000256" key="6">
    <source>
        <dbReference type="SAM" id="MobiDB-lite"/>
    </source>
</evidence>
<dbReference type="FunFam" id="1.10.10.140:FF:000001">
    <property type="entry name" value="Cytochrome c oxidase subunit 6B1"/>
    <property type="match status" value="1"/>
</dbReference>
<keyword evidence="2" id="KW-0496">Mitochondrion</keyword>
<evidence type="ECO:0000256" key="2">
    <source>
        <dbReference type="ARBA" id="ARBA00023128"/>
    </source>
</evidence>
<comment type="caution">
    <text evidence="7">The sequence shown here is derived from an EMBL/GenBank/DDBJ whole genome shotgun (WGS) entry which is preliminary data.</text>
</comment>
<evidence type="ECO:0000256" key="3">
    <source>
        <dbReference type="ARBA" id="ARBA00023157"/>
    </source>
</evidence>
<dbReference type="GO" id="GO:0005739">
    <property type="term" value="C:mitochondrion"/>
    <property type="evidence" value="ECO:0007669"/>
    <property type="project" value="UniProtKB-SubCell"/>
</dbReference>
<dbReference type="AlphaFoldDB" id="A0A1V9Y1Q6"/>
<organism evidence="7 8">
    <name type="scientific">Tropilaelaps mercedesae</name>
    <dbReference type="NCBI Taxonomy" id="418985"/>
    <lineage>
        <taxon>Eukaryota</taxon>
        <taxon>Metazoa</taxon>
        <taxon>Ecdysozoa</taxon>
        <taxon>Arthropoda</taxon>
        <taxon>Chelicerata</taxon>
        <taxon>Arachnida</taxon>
        <taxon>Acari</taxon>
        <taxon>Parasitiformes</taxon>
        <taxon>Mesostigmata</taxon>
        <taxon>Gamasina</taxon>
        <taxon>Dermanyssoidea</taxon>
        <taxon>Laelapidae</taxon>
        <taxon>Tropilaelaps</taxon>
    </lineage>
</organism>
<evidence type="ECO:0000256" key="4">
    <source>
        <dbReference type="ARBA" id="ARBA00040060"/>
    </source>
</evidence>
<name>A0A1V9Y1Q6_9ACAR</name>
<dbReference type="InterPro" id="IPR003213">
    <property type="entry name" value="Cyt_c_oxidase_su6B"/>
</dbReference>
<feature type="compositionally biased region" description="Basic and acidic residues" evidence="6">
    <location>
        <begin position="1"/>
        <end position="20"/>
    </location>
</feature>
<dbReference type="GO" id="GO:0045277">
    <property type="term" value="C:respiratory chain complex IV"/>
    <property type="evidence" value="ECO:0007669"/>
    <property type="project" value="InterPro"/>
</dbReference>
<evidence type="ECO:0000256" key="5">
    <source>
        <dbReference type="ARBA" id="ARBA00042114"/>
    </source>
</evidence>
<dbReference type="PANTHER" id="PTHR11387">
    <property type="entry name" value="CYTOCHROME C OXIDASE SUBUNIT 6B"/>
    <property type="match status" value="1"/>
</dbReference>
<evidence type="ECO:0000256" key="1">
    <source>
        <dbReference type="ARBA" id="ARBA00004173"/>
    </source>
</evidence>
<dbReference type="Proteomes" id="UP000192247">
    <property type="component" value="Unassembled WGS sequence"/>
</dbReference>
<comment type="subcellular location">
    <subcellularLocation>
        <location evidence="1">Mitochondrion</location>
    </subcellularLocation>
</comment>
<dbReference type="OrthoDB" id="1107506at2759"/>
<keyword evidence="8" id="KW-1185">Reference proteome</keyword>
<dbReference type="InterPro" id="IPR036549">
    <property type="entry name" value="CX6/COA6-like_sf"/>
</dbReference>
<protein>
    <recommendedName>
        <fullName evidence="4">Cytochrome c oxidase subunit 6B1</fullName>
    </recommendedName>
    <alternativeName>
        <fullName evidence="5">Cytochrome c oxidase subunit VIb isoform 1</fullName>
    </alternativeName>
</protein>
<dbReference type="STRING" id="418985.A0A1V9Y1Q6"/>
<dbReference type="Gene3D" id="1.10.10.140">
    <property type="entry name" value="Cytochrome c oxidase, subunit VIb"/>
    <property type="match status" value="1"/>
</dbReference>
<sequence>MEGKHLPSVKLKNDANKDAVVKNASETNEGTLDNTIQQNKKEAPVANNAYETKKQPEGLAALQKESEPVGNKFTLPWNPSFDARFPHTNQSRNCYQNYLDYHRCIKARSKRGEPVEPCEYFRRVYTSLCPNFWIKRWDTQLGRLAVHESF</sequence>